<dbReference type="Gene3D" id="3.40.50.10600">
    <property type="entry name" value="SpoIIaa-like domains"/>
    <property type="match status" value="1"/>
</dbReference>
<dbReference type="InterPro" id="IPR036513">
    <property type="entry name" value="STAS_dom_sf"/>
</dbReference>
<dbReference type="EMBL" id="CP022515">
    <property type="protein sequence ID" value="ASO06503.1"/>
    <property type="molecule type" value="Genomic_DNA"/>
</dbReference>
<organism evidence="1 2">
    <name type="scientific">Arenibacter algicola</name>
    <dbReference type="NCBI Taxonomy" id="616991"/>
    <lineage>
        <taxon>Bacteria</taxon>
        <taxon>Pseudomonadati</taxon>
        <taxon>Bacteroidota</taxon>
        <taxon>Flavobacteriia</taxon>
        <taxon>Flavobacteriales</taxon>
        <taxon>Flavobacteriaceae</taxon>
        <taxon>Arenibacter</taxon>
    </lineage>
</organism>
<name>A0A221UZ08_9FLAO</name>
<proteinExistence type="predicted"/>
<evidence type="ECO:0000313" key="1">
    <source>
        <dbReference type="EMBL" id="ASO06503.1"/>
    </source>
</evidence>
<protein>
    <submittedName>
        <fullName evidence="1">SpoIIAA-like protein</fullName>
    </submittedName>
</protein>
<dbReference type="KEGG" id="aalg:AREALGSMS7_03072"/>
<gene>
    <name evidence="1" type="ORF">AREALGSMS7_03072</name>
</gene>
<evidence type="ECO:0000313" key="2">
    <source>
        <dbReference type="Proteomes" id="UP000204551"/>
    </source>
</evidence>
<sequence length="138" mass="16191">MENSTITISYKIKGVIDQVHINDFFEQLKSIGRNDRMINLVLDVYRIDGLRILNNFFSDVKLNKSDFKYIRKFALIANAEWIEDLGDFVHFLTPYVDVEVFDLDERDKAGQWVAAPTINEDRNLKERVKEGYAHLLHL</sequence>
<dbReference type="InterPro" id="IPR038396">
    <property type="entry name" value="SpoIIAA-like_sf"/>
</dbReference>
<dbReference type="RefSeq" id="WP_093978980.1">
    <property type="nucleotide sequence ID" value="NZ_CP022515.1"/>
</dbReference>
<dbReference type="Pfam" id="PF11964">
    <property type="entry name" value="SpoIIAA-like"/>
    <property type="match status" value="1"/>
</dbReference>
<dbReference type="InterPro" id="IPR021866">
    <property type="entry name" value="SpoIIAA-like"/>
</dbReference>
<reference evidence="1 2" key="1">
    <citation type="submission" date="2017-07" db="EMBL/GenBank/DDBJ databases">
        <title>Genome Sequence of Arenibacter algicola Strain SMS7 Isolated from a culture of the Diatom Skeletonema marinoi.</title>
        <authorList>
            <person name="Topel M."/>
            <person name="Pinder M.I.M."/>
            <person name="Johansson O.N."/>
            <person name="Kourtchenko O."/>
            <person name="Godhe A."/>
            <person name="Clarke A.K."/>
        </authorList>
    </citation>
    <scope>NUCLEOTIDE SEQUENCE [LARGE SCALE GENOMIC DNA]</scope>
    <source>
        <strain evidence="1 2">SMS7</strain>
    </source>
</reference>
<dbReference type="SUPFAM" id="SSF52091">
    <property type="entry name" value="SpoIIaa-like"/>
    <property type="match status" value="1"/>
</dbReference>
<accession>A0A221UZ08</accession>
<dbReference type="AlphaFoldDB" id="A0A221UZ08"/>
<dbReference type="Proteomes" id="UP000204551">
    <property type="component" value="Chromosome"/>
</dbReference>